<comment type="subunit">
    <text evidence="2">Homodimer.</text>
</comment>
<dbReference type="Gene3D" id="3.40.140.10">
    <property type="entry name" value="Cytidine Deaminase, domain 2"/>
    <property type="match status" value="1"/>
</dbReference>
<dbReference type="GO" id="GO:0055086">
    <property type="term" value="P:nucleobase-containing small molecule metabolic process"/>
    <property type="evidence" value="ECO:0007669"/>
    <property type="project" value="UniProtKB-ARBA"/>
</dbReference>
<dbReference type="GO" id="GO:0004126">
    <property type="term" value="F:cytidine deaminase activity"/>
    <property type="evidence" value="ECO:0007669"/>
    <property type="project" value="InterPro"/>
</dbReference>
<evidence type="ECO:0000256" key="2">
    <source>
        <dbReference type="ARBA" id="ARBA00011738"/>
    </source>
</evidence>
<dbReference type="PANTHER" id="PTHR11644:SF2">
    <property type="entry name" value="CYTIDINE DEAMINASE"/>
    <property type="match status" value="1"/>
</dbReference>
<feature type="non-terminal residue" evidence="4">
    <location>
        <position position="112"/>
    </location>
</feature>
<comment type="similarity">
    <text evidence="1">Belongs to the cytidine and deoxycytidylate deaminase family.</text>
</comment>
<evidence type="ECO:0000259" key="3">
    <source>
        <dbReference type="PROSITE" id="PS51747"/>
    </source>
</evidence>
<dbReference type="GO" id="GO:0008270">
    <property type="term" value="F:zinc ion binding"/>
    <property type="evidence" value="ECO:0007669"/>
    <property type="project" value="InterPro"/>
</dbReference>
<feature type="domain" description="CMP/dCMP-type deaminase" evidence="3">
    <location>
        <begin position="20"/>
        <end position="112"/>
    </location>
</feature>
<dbReference type="GO" id="GO:0005829">
    <property type="term" value="C:cytosol"/>
    <property type="evidence" value="ECO:0007669"/>
    <property type="project" value="TreeGrafter"/>
</dbReference>
<dbReference type="AlphaFoldDB" id="A0A382LWX9"/>
<dbReference type="PANTHER" id="PTHR11644">
    <property type="entry name" value="CYTIDINE DEAMINASE"/>
    <property type="match status" value="1"/>
</dbReference>
<proteinExistence type="inferred from homology"/>
<sequence>MKEEKIQISFTKVKIQELGIEEQNLISKARNAFGNAYAPYSGFLVGASVMLENGEIINGSNQENVSFPSGLCAERVALFYVGAQYPGVAIKAIAISAKSKTFDMDDVISPCG</sequence>
<accession>A0A382LWX9</accession>
<dbReference type="InterPro" id="IPR016193">
    <property type="entry name" value="Cytidine_deaminase-like"/>
</dbReference>
<name>A0A382LWX9_9ZZZZ</name>
<evidence type="ECO:0000313" key="4">
    <source>
        <dbReference type="EMBL" id="SVC41110.1"/>
    </source>
</evidence>
<dbReference type="InterPro" id="IPR013171">
    <property type="entry name" value="Cyd/dCyd_deaminase_Zn-bd"/>
</dbReference>
<dbReference type="GO" id="GO:0072527">
    <property type="term" value="P:pyrimidine-containing compound metabolic process"/>
    <property type="evidence" value="ECO:0007669"/>
    <property type="project" value="UniProtKB-ARBA"/>
</dbReference>
<gene>
    <name evidence="4" type="ORF">METZ01_LOCUS293964</name>
</gene>
<protein>
    <recommendedName>
        <fullName evidence="3">CMP/dCMP-type deaminase domain-containing protein</fullName>
    </recommendedName>
</protein>
<reference evidence="4" key="1">
    <citation type="submission" date="2018-05" db="EMBL/GenBank/DDBJ databases">
        <authorList>
            <person name="Lanie J.A."/>
            <person name="Ng W.-L."/>
            <person name="Kazmierczak K.M."/>
            <person name="Andrzejewski T.M."/>
            <person name="Davidsen T.M."/>
            <person name="Wayne K.J."/>
            <person name="Tettelin H."/>
            <person name="Glass J.I."/>
            <person name="Rusch D."/>
            <person name="Podicherti R."/>
            <person name="Tsui H.-C.T."/>
            <person name="Winkler M.E."/>
        </authorList>
    </citation>
    <scope>NUCLEOTIDE SEQUENCE</scope>
</reference>
<dbReference type="SUPFAM" id="SSF53927">
    <property type="entry name" value="Cytidine deaminase-like"/>
    <property type="match status" value="1"/>
</dbReference>
<organism evidence="4">
    <name type="scientific">marine metagenome</name>
    <dbReference type="NCBI Taxonomy" id="408172"/>
    <lineage>
        <taxon>unclassified sequences</taxon>
        <taxon>metagenomes</taxon>
        <taxon>ecological metagenomes</taxon>
    </lineage>
</organism>
<dbReference type="Pfam" id="PF08211">
    <property type="entry name" value="dCMP_cyt_deam_2"/>
    <property type="match status" value="1"/>
</dbReference>
<dbReference type="InterPro" id="IPR050202">
    <property type="entry name" value="Cyt/Deoxycyt_deaminase"/>
</dbReference>
<evidence type="ECO:0000256" key="1">
    <source>
        <dbReference type="ARBA" id="ARBA00006576"/>
    </source>
</evidence>
<dbReference type="InterPro" id="IPR002125">
    <property type="entry name" value="CMP_dCMP_dom"/>
</dbReference>
<dbReference type="CDD" id="cd01283">
    <property type="entry name" value="cytidine_deaminase"/>
    <property type="match status" value="1"/>
</dbReference>
<dbReference type="EMBL" id="UINC01089760">
    <property type="protein sequence ID" value="SVC41110.1"/>
    <property type="molecule type" value="Genomic_DNA"/>
</dbReference>
<dbReference type="PROSITE" id="PS51747">
    <property type="entry name" value="CYT_DCMP_DEAMINASES_2"/>
    <property type="match status" value="1"/>
</dbReference>